<sequence length="231" mass="26408">MDSTSSAAPVLGADDEWELCNDDGFIYKRKKRLRVDDPEPVSTAPDPELERRSRRERKRRTLLRLKREYQSEIDHWENLSNTLHVMQDKTQHQINLQQEQLEKDDTPSLSNSPPREVQGGKDSGGSLVDELLLQIEAQEAIIHDVSNLCDVAEAMCNAQEERLKQQYFDLPIWASPEELMASLCDDSIISSELRLPNLDLVPGFLSCVDIVMYSYFTIRCNVGPVKLTFTI</sequence>
<name>A0A7J7DKL0_TRIWF</name>
<keyword evidence="3" id="KW-1185">Reference proteome</keyword>
<evidence type="ECO:0000313" key="3">
    <source>
        <dbReference type="Proteomes" id="UP000593562"/>
    </source>
</evidence>
<dbReference type="EMBL" id="JAAARO010000006">
    <property type="protein sequence ID" value="KAF5746902.1"/>
    <property type="molecule type" value="Genomic_DNA"/>
</dbReference>
<dbReference type="Proteomes" id="UP000593562">
    <property type="component" value="Unassembled WGS sequence"/>
</dbReference>
<feature type="region of interest" description="Disordered" evidence="1">
    <location>
        <begin position="30"/>
        <end position="56"/>
    </location>
</feature>
<reference evidence="2 3" key="1">
    <citation type="journal article" date="2020" name="Nat. Commun.">
        <title>Genome of Tripterygium wilfordii and identification of cytochrome P450 involved in triptolide biosynthesis.</title>
        <authorList>
            <person name="Tu L."/>
            <person name="Su P."/>
            <person name="Zhang Z."/>
            <person name="Gao L."/>
            <person name="Wang J."/>
            <person name="Hu T."/>
            <person name="Zhou J."/>
            <person name="Zhang Y."/>
            <person name="Zhao Y."/>
            <person name="Liu Y."/>
            <person name="Song Y."/>
            <person name="Tong Y."/>
            <person name="Lu Y."/>
            <person name="Yang J."/>
            <person name="Xu C."/>
            <person name="Jia M."/>
            <person name="Peters R.J."/>
            <person name="Huang L."/>
            <person name="Gao W."/>
        </authorList>
    </citation>
    <scope>NUCLEOTIDE SEQUENCE [LARGE SCALE GENOMIC DNA]</scope>
    <source>
        <strain evidence="3">cv. XIE 37</strain>
        <tissue evidence="2">Leaf</tissue>
    </source>
</reference>
<dbReference type="AlphaFoldDB" id="A0A7J7DKL0"/>
<protein>
    <submittedName>
        <fullName evidence="2">Uncharacterized protein</fullName>
    </submittedName>
</protein>
<organism evidence="2 3">
    <name type="scientific">Tripterygium wilfordii</name>
    <name type="common">Thunder God vine</name>
    <dbReference type="NCBI Taxonomy" id="458696"/>
    <lineage>
        <taxon>Eukaryota</taxon>
        <taxon>Viridiplantae</taxon>
        <taxon>Streptophyta</taxon>
        <taxon>Embryophyta</taxon>
        <taxon>Tracheophyta</taxon>
        <taxon>Spermatophyta</taxon>
        <taxon>Magnoliopsida</taxon>
        <taxon>eudicotyledons</taxon>
        <taxon>Gunneridae</taxon>
        <taxon>Pentapetalae</taxon>
        <taxon>rosids</taxon>
        <taxon>fabids</taxon>
        <taxon>Celastrales</taxon>
        <taxon>Celastraceae</taxon>
        <taxon>Tripterygium</taxon>
    </lineage>
</organism>
<proteinExistence type="predicted"/>
<dbReference type="FunCoup" id="A0A7J7DKL0">
    <property type="interactions" value="1054"/>
</dbReference>
<feature type="region of interest" description="Disordered" evidence="1">
    <location>
        <begin position="100"/>
        <end position="123"/>
    </location>
</feature>
<gene>
    <name evidence="2" type="ORF">HS088_TW06G01078</name>
</gene>
<dbReference type="InParanoid" id="A0A7J7DKL0"/>
<dbReference type="PANTHER" id="PTHR35737:SF1">
    <property type="entry name" value="CRYPTIC LOCI REGULATOR"/>
    <property type="match status" value="1"/>
</dbReference>
<dbReference type="PANTHER" id="PTHR35737">
    <property type="entry name" value="CRYPTIC LOCI REGULATOR"/>
    <property type="match status" value="1"/>
</dbReference>
<accession>A0A7J7DKL0</accession>
<comment type="caution">
    <text evidence="2">The sequence shown here is derived from an EMBL/GenBank/DDBJ whole genome shotgun (WGS) entry which is preliminary data.</text>
</comment>
<evidence type="ECO:0000256" key="1">
    <source>
        <dbReference type="SAM" id="MobiDB-lite"/>
    </source>
</evidence>
<evidence type="ECO:0000313" key="2">
    <source>
        <dbReference type="EMBL" id="KAF5746902.1"/>
    </source>
</evidence>